<proteinExistence type="inferred from homology"/>
<keyword evidence="1" id="KW-0521">NADP</keyword>
<accession>A0A5N0TB02</accession>
<keyword evidence="2" id="KW-0560">Oxidoreductase</keyword>
<dbReference type="GO" id="GO:0005829">
    <property type="term" value="C:cytosol"/>
    <property type="evidence" value="ECO:0007669"/>
    <property type="project" value="TreeGrafter"/>
</dbReference>
<dbReference type="RefSeq" id="WP_150863721.1">
    <property type="nucleotide sequence ID" value="NZ_VYXP01000004.1"/>
</dbReference>
<sequence>MNPTPLGPNGPHFSPLIQGYWRLDEWGYSAAELLDFIKGHVDLGITTVDHAAVYGGFTCEEQFGDALALDPALRERLQVVTKFGIHIPSARFPDCQLGHYDTDAETIIHSVEASLSNLRTDRIDLLLLHRPDPLLNASDVANAFEQLHASGKVLHFGVSNFTPRQFELLQSALSVPLVTNQVEINPLNDAVLWDGTLDQAQQQGVRPMAWSCLAGGRIFDANDEDGARLWAELKTVGEELGGASPDQVAYAWALRLPSRPLPIIGSGNLGRVRATVGALSLQLNREQWFRILAAGQGAGVP</sequence>
<evidence type="ECO:0000259" key="4">
    <source>
        <dbReference type="Pfam" id="PF00248"/>
    </source>
</evidence>
<dbReference type="PRINTS" id="PR00069">
    <property type="entry name" value="ALDKETRDTASE"/>
</dbReference>
<dbReference type="CDD" id="cd19092">
    <property type="entry name" value="AKR_BsYcsN_EcYdhF-like"/>
    <property type="match status" value="1"/>
</dbReference>
<dbReference type="GO" id="GO:0016491">
    <property type="term" value="F:oxidoreductase activity"/>
    <property type="evidence" value="ECO:0007669"/>
    <property type="project" value="UniProtKB-KW"/>
</dbReference>
<dbReference type="EMBL" id="VYXP01000004">
    <property type="protein sequence ID" value="KAA9131931.1"/>
    <property type="molecule type" value="Genomic_DNA"/>
</dbReference>
<dbReference type="Gene3D" id="3.20.20.100">
    <property type="entry name" value="NADP-dependent oxidoreductase domain"/>
    <property type="match status" value="1"/>
</dbReference>
<protein>
    <submittedName>
        <fullName evidence="5">Oxidoreductase</fullName>
    </submittedName>
</protein>
<evidence type="ECO:0000313" key="6">
    <source>
        <dbReference type="Proteomes" id="UP000325372"/>
    </source>
</evidence>
<comment type="similarity">
    <text evidence="3">Belongs to the aldo/keto reductase family. Aldo/keto reductase 2 subfamily.</text>
</comment>
<dbReference type="SUPFAM" id="SSF51430">
    <property type="entry name" value="NAD(P)-linked oxidoreductase"/>
    <property type="match status" value="1"/>
</dbReference>
<dbReference type="InterPro" id="IPR050523">
    <property type="entry name" value="AKR_Detox_Biosynth"/>
</dbReference>
<dbReference type="FunFam" id="3.20.20.100:FF:000008">
    <property type="entry name" value="Aldo/keto reductase family oxidoreductase"/>
    <property type="match status" value="1"/>
</dbReference>
<gene>
    <name evidence="5" type="ORF">F3N42_07080</name>
</gene>
<dbReference type="Proteomes" id="UP000325372">
    <property type="component" value="Unassembled WGS sequence"/>
</dbReference>
<dbReference type="Pfam" id="PF00248">
    <property type="entry name" value="Aldo_ket_red"/>
    <property type="match status" value="1"/>
</dbReference>
<keyword evidence="6" id="KW-1185">Reference proteome</keyword>
<dbReference type="InterPro" id="IPR036812">
    <property type="entry name" value="NAD(P)_OxRdtase_dom_sf"/>
</dbReference>
<feature type="domain" description="NADP-dependent oxidoreductase" evidence="4">
    <location>
        <begin position="16"/>
        <end position="291"/>
    </location>
</feature>
<evidence type="ECO:0000313" key="5">
    <source>
        <dbReference type="EMBL" id="KAA9131931.1"/>
    </source>
</evidence>
<dbReference type="PANTHER" id="PTHR43364">
    <property type="entry name" value="NADH-SPECIFIC METHYLGLYOXAL REDUCTASE-RELATED"/>
    <property type="match status" value="1"/>
</dbReference>
<dbReference type="PANTHER" id="PTHR43364:SF1">
    <property type="entry name" value="OXIDOREDUCTASE YDHF"/>
    <property type="match status" value="1"/>
</dbReference>
<comment type="caution">
    <text evidence="5">The sequence shown here is derived from an EMBL/GenBank/DDBJ whole genome shotgun (WGS) entry which is preliminary data.</text>
</comment>
<dbReference type="AlphaFoldDB" id="A0A5N0TB02"/>
<dbReference type="InterPro" id="IPR020471">
    <property type="entry name" value="AKR"/>
</dbReference>
<evidence type="ECO:0000256" key="3">
    <source>
        <dbReference type="ARBA" id="ARBA00038157"/>
    </source>
</evidence>
<organism evidence="5 6">
    <name type="scientific">Marinihelvus fidelis</name>
    <dbReference type="NCBI Taxonomy" id="2613842"/>
    <lineage>
        <taxon>Bacteria</taxon>
        <taxon>Pseudomonadati</taxon>
        <taxon>Pseudomonadota</taxon>
        <taxon>Gammaproteobacteria</taxon>
        <taxon>Chromatiales</taxon>
        <taxon>Wenzhouxiangellaceae</taxon>
        <taxon>Marinihelvus</taxon>
    </lineage>
</organism>
<reference evidence="5 6" key="1">
    <citation type="submission" date="2019-09" db="EMBL/GenBank/DDBJ databases">
        <title>Wenzhouxiangella sp. Genome sequencing and assembly.</title>
        <authorList>
            <person name="Zhang R."/>
        </authorList>
    </citation>
    <scope>NUCLEOTIDE SEQUENCE [LARGE SCALE GENOMIC DNA]</scope>
    <source>
        <strain evidence="5 6">W260</strain>
    </source>
</reference>
<evidence type="ECO:0000256" key="1">
    <source>
        <dbReference type="ARBA" id="ARBA00022857"/>
    </source>
</evidence>
<name>A0A5N0TB02_9GAMM</name>
<evidence type="ECO:0000256" key="2">
    <source>
        <dbReference type="ARBA" id="ARBA00023002"/>
    </source>
</evidence>
<dbReference type="InterPro" id="IPR023210">
    <property type="entry name" value="NADP_OxRdtase_dom"/>
</dbReference>